<name>A0A6J4V6D6_9BACT</name>
<gene>
    <name evidence="2" type="ORF">AVDCRST_MAG88-1878</name>
</gene>
<feature type="compositionally biased region" description="Basic residues" evidence="1">
    <location>
        <begin position="37"/>
        <end position="53"/>
    </location>
</feature>
<evidence type="ECO:0000313" key="2">
    <source>
        <dbReference type="EMBL" id="CAA9565783.1"/>
    </source>
</evidence>
<protein>
    <submittedName>
        <fullName evidence="2">Uncharacterized protein</fullName>
    </submittedName>
</protein>
<accession>A0A6J4V6D6</accession>
<feature type="non-terminal residue" evidence="2">
    <location>
        <position position="1"/>
    </location>
</feature>
<feature type="region of interest" description="Disordered" evidence="1">
    <location>
        <begin position="1"/>
        <end position="53"/>
    </location>
</feature>
<reference evidence="2" key="1">
    <citation type="submission" date="2020-02" db="EMBL/GenBank/DDBJ databases">
        <authorList>
            <person name="Meier V. D."/>
        </authorList>
    </citation>
    <scope>NUCLEOTIDE SEQUENCE</scope>
    <source>
        <strain evidence="2">AVDCRST_MAG88</strain>
    </source>
</reference>
<proteinExistence type="predicted"/>
<sequence length="53" mass="6269">VARQHPLVSRRGHRRAVAHRPGRQYRRESHPPAAARRAGRPRLQLHHRSSRRL</sequence>
<feature type="non-terminal residue" evidence="2">
    <location>
        <position position="53"/>
    </location>
</feature>
<dbReference type="EMBL" id="CADCWM010000517">
    <property type="protein sequence ID" value="CAA9565783.1"/>
    <property type="molecule type" value="Genomic_DNA"/>
</dbReference>
<dbReference type="AlphaFoldDB" id="A0A6J4V6D6"/>
<feature type="compositionally biased region" description="Basic residues" evidence="1">
    <location>
        <begin position="8"/>
        <end position="24"/>
    </location>
</feature>
<evidence type="ECO:0000256" key="1">
    <source>
        <dbReference type="SAM" id="MobiDB-lite"/>
    </source>
</evidence>
<organism evidence="2">
    <name type="scientific">uncultured Thermomicrobiales bacterium</name>
    <dbReference type="NCBI Taxonomy" id="1645740"/>
    <lineage>
        <taxon>Bacteria</taxon>
        <taxon>Pseudomonadati</taxon>
        <taxon>Thermomicrobiota</taxon>
        <taxon>Thermomicrobia</taxon>
        <taxon>Thermomicrobiales</taxon>
        <taxon>environmental samples</taxon>
    </lineage>
</organism>